<feature type="domain" description="HTH luxR-type" evidence="2">
    <location>
        <begin position="272"/>
        <end position="299"/>
    </location>
</feature>
<dbReference type="EMBL" id="JAUSVS010000002">
    <property type="protein sequence ID" value="MDQ0463593.1"/>
    <property type="molecule type" value="Genomic_DNA"/>
</dbReference>
<dbReference type="PANTHER" id="PTHR43214">
    <property type="entry name" value="TWO-COMPONENT RESPONSE REGULATOR"/>
    <property type="match status" value="1"/>
</dbReference>
<dbReference type="SUPFAM" id="SSF46894">
    <property type="entry name" value="C-terminal effector domain of the bipartite response regulators"/>
    <property type="match status" value="2"/>
</dbReference>
<gene>
    <name evidence="3" type="ORF">QO010_001364</name>
</gene>
<dbReference type="SMART" id="SM00421">
    <property type="entry name" value="HTH_LUXR"/>
    <property type="match status" value="2"/>
</dbReference>
<dbReference type="InterPro" id="IPR039420">
    <property type="entry name" value="WalR-like"/>
</dbReference>
<dbReference type="Gene3D" id="3.40.50.1820">
    <property type="entry name" value="alpha/beta hydrolase"/>
    <property type="match status" value="1"/>
</dbReference>
<accession>A0ABU0INL3</accession>
<organism evidence="3 4">
    <name type="scientific">Caulobacter ginsengisoli</name>
    <dbReference type="NCBI Taxonomy" id="400775"/>
    <lineage>
        <taxon>Bacteria</taxon>
        <taxon>Pseudomonadati</taxon>
        <taxon>Pseudomonadota</taxon>
        <taxon>Alphaproteobacteria</taxon>
        <taxon>Caulobacterales</taxon>
        <taxon>Caulobacteraceae</taxon>
        <taxon>Caulobacter</taxon>
    </lineage>
</organism>
<name>A0ABU0INL3_9CAUL</name>
<dbReference type="Gene3D" id="1.10.10.10">
    <property type="entry name" value="Winged helix-like DNA-binding domain superfamily/Winged helix DNA-binding domain"/>
    <property type="match status" value="1"/>
</dbReference>
<dbReference type="PROSITE" id="PS00622">
    <property type="entry name" value="HTH_LUXR_1"/>
    <property type="match status" value="1"/>
</dbReference>
<sequence>MPSLKTAERSWPETLAYRTAEGWPTQALFDAWPSLETTALHEPERLAVVLSEIVASPAAAAFATHAPASGLVSAVVSADGQTLYTDRGFRDWFGVPSDTPAFRRLIRLALKNGQVSGLVEARDGDAIACCAGLAEMTAGWPMPEACRTMLRDGGRRVVLLGFSPSRSSELTQRAAEAYGLTPLEARLAEALLDSPNLEAAAAQIGVGRETAREALKKAMRKAGAKRSPELVRKMMDLICGDHPPSPDIEATLAASFGATPAESRAAAAFARGLTAREVAADLGVKEATVRGQLKAVFAKTGVNKAKDLVRLSVETSSLAAMISNAESVVSDHDPGGRLRVLVAPGERRVAFTDYGPRSGQALFVLHGQATGRNLTRPFVAALQAKGFRPIVPQRPGFGLTDPAIGDILETAAADMAAILDALKIPRVIMLARDGAVAAGLTFAARYPLRVIRGIVVNGKWPAHERLAAGGMMNSIFRAFLANPDLIGVFSEMLRRQTRSDLVRTTLRNSLKDNLADREALEQPGILDYMVREAQAMSARSCRGFADEHAAYARGWRVPEGIGGERWLVVEGATLALEGVERVFGDLPNASFVKMPRAGLMLYISHPREMAELVATG</sequence>
<keyword evidence="4" id="KW-1185">Reference proteome</keyword>
<dbReference type="InterPro" id="IPR000073">
    <property type="entry name" value="AB_hydrolase_1"/>
</dbReference>
<dbReference type="InterPro" id="IPR000792">
    <property type="entry name" value="Tscrpt_reg_LuxR_C"/>
</dbReference>
<comment type="caution">
    <text evidence="3">The sequence shown here is derived from an EMBL/GenBank/DDBJ whole genome shotgun (WGS) entry which is preliminary data.</text>
</comment>
<protein>
    <submittedName>
        <fullName evidence="3">Pimeloyl-ACP methyl ester carboxylesterase/DNA-binding CsgD family transcriptional regulator</fullName>
    </submittedName>
</protein>
<dbReference type="InterPro" id="IPR036388">
    <property type="entry name" value="WH-like_DNA-bd_sf"/>
</dbReference>
<evidence type="ECO:0000313" key="3">
    <source>
        <dbReference type="EMBL" id="MDQ0463593.1"/>
    </source>
</evidence>
<evidence type="ECO:0000256" key="1">
    <source>
        <dbReference type="ARBA" id="ARBA00023125"/>
    </source>
</evidence>
<evidence type="ECO:0000259" key="2">
    <source>
        <dbReference type="PROSITE" id="PS00622"/>
    </source>
</evidence>
<dbReference type="Proteomes" id="UP001228905">
    <property type="component" value="Unassembled WGS sequence"/>
</dbReference>
<dbReference type="RefSeq" id="WP_307347634.1">
    <property type="nucleotide sequence ID" value="NZ_JAUSVS010000002.1"/>
</dbReference>
<keyword evidence="1" id="KW-0238">DNA-binding</keyword>
<dbReference type="InterPro" id="IPR016032">
    <property type="entry name" value="Sig_transdc_resp-reg_C-effctor"/>
</dbReference>
<reference evidence="3 4" key="1">
    <citation type="submission" date="2023-07" db="EMBL/GenBank/DDBJ databases">
        <title>Genomic Encyclopedia of Type Strains, Phase IV (KMG-IV): sequencing the most valuable type-strain genomes for metagenomic binning, comparative biology and taxonomic classification.</title>
        <authorList>
            <person name="Goeker M."/>
        </authorList>
    </citation>
    <scope>NUCLEOTIDE SEQUENCE [LARGE SCALE GENOMIC DNA]</scope>
    <source>
        <strain evidence="3 4">DSM 18695</strain>
    </source>
</reference>
<dbReference type="SUPFAM" id="SSF53474">
    <property type="entry name" value="alpha/beta-Hydrolases"/>
    <property type="match status" value="1"/>
</dbReference>
<proteinExistence type="predicted"/>
<dbReference type="PANTHER" id="PTHR43214:SF42">
    <property type="entry name" value="TRANSCRIPTIONAL REGULATORY PROTEIN DESR"/>
    <property type="match status" value="1"/>
</dbReference>
<dbReference type="Pfam" id="PF00561">
    <property type="entry name" value="Abhydrolase_1"/>
    <property type="match status" value="1"/>
</dbReference>
<evidence type="ECO:0000313" key="4">
    <source>
        <dbReference type="Proteomes" id="UP001228905"/>
    </source>
</evidence>
<dbReference type="InterPro" id="IPR029058">
    <property type="entry name" value="AB_hydrolase_fold"/>
</dbReference>